<dbReference type="KEGG" id="kqi:F1D05_37220"/>
<reference evidence="3" key="1">
    <citation type="submission" date="2019-09" db="EMBL/GenBank/DDBJ databases">
        <title>Antimicrobial potential of Antarctic Bacteria.</title>
        <authorList>
            <person name="Benaud N."/>
            <person name="Edwards R.J."/>
            <person name="Ferrari B.C."/>
        </authorList>
    </citation>
    <scope>NUCLEOTIDE SEQUENCE [LARGE SCALE GENOMIC DNA]</scope>
    <source>
        <strain evidence="3">SPB151</strain>
    </source>
</reference>
<feature type="region of interest" description="Disordered" evidence="1">
    <location>
        <begin position="2306"/>
        <end position="2332"/>
    </location>
</feature>
<sequence length="2332" mass="249358">MTTPVIPAVEPADRAHAALGTALGVVAPEALLLKDGGVRLTGDRDVLGAEAMGRLVERLTARAADQASDDRILAEATALLGAEITRARGGRVPADGSTAALDALLDVPDLSARGRREAEVLLRGVLEGSADTSDSAAARLAELTARERRPQTADVVDAARDIHREAQVLRRTQPSAVRRTGSGRHRNTVGYRRVALTTAPEQRRTGLVATGRPSAQSDLTDDAVLRALSQVQPSDLGGSITATPTSLDLPKLAVFETAAHGKQHVRVEIADPGYARVAAADVRSGSANDPHVLRVAARVDDAQLARIWVSQFSRIQQEVGRNRPRGFADRVRSAFKREGRDRRLAGQYDEFRLLTRNWREARGQVASTGQVSGPQSVEGLERDLRGLATTIGRRGGTPPALPWESGANVVPVVASAGMTTPAVTAAPNTPAHLRERVNVEIATLDRTVADLTGRVTAKEASAAAATLEAGEKTEKAGDESAKNDQGAPERARKLLVEASAADGKARRHTEQAAHFRAAATEAGKAKAAYVALGNELDAVVADPRKSIADVLPLSEAAAAQTEAYQTSLAKALPRRDVLHSGAATGRLPHLTALTSHLNQMLEAKKIPHRFTTEMLHRTLRAEFRRVMSPDGLVLPLGGDPSDDVRQLAQVRLKLQPGELAEVLDPDVKLAELMVGQLEQGGHGVSGTSTGTFGRNGGFSLKTLMAMMPATDPVTAAAKVVAPGYEFAFGRSRSVTTAATEYALGGAVEDNRGESQLFEGDAGWEVDVRTSAVADWSPAGRVDHSGPRDSDSLKMWLSAAYVVDPPQDTVTIGADRDPALPEHVATDVRGLGELVDKTVRGTRERLNVLDRVAHDQIRNLITEELPSRLDEATKPGGIGRLIYSGGEPVAYAQVETEVGWEKVELVGETSNEHWQERLRVGFSGATGNEGFSANSSAALTMGYAGDALSDVYSTSIDFGPSAKAGRSTSRSDSMSAGGVAIHPSVQRYVGPTQGYRMTLKHTVTVHKVGSKAKFTENGEGSALLRIPENDAYRYGLPVDKAAIVLKPDGQPMEDKLGRTLLRGDPQPTEPTEEDLKLADWLGDKKGQMRGAGPALVQHVTGADKALAATARALSAQKLLPPLDEHGRPQLDALPEDPLLRASQLQNYERLSQHLSALRLETGYDQAAQGGLPLVLVKHSAGHAPEYRTFRIGLHQRSDEAICLGVTDSQAVVNLDIASRTSGRSGGRSKGLPWSVRFGLSNNPATGHAGQTPQIGPSYGRASLGRFMNWATGGTVNQVALVESTAPVAVFDVPHTLVVTEVTAAGDSDPLVEVDGSASVVLDSEMLKQKDVPPATPFNGQTSEAVLEQAKLLHLDVGDPMAKIQAALPAASRPDGPGYHHLAAFLSARSLIAHPEWKTAEYRTRIGLSPAPSSPAQAIAQQGLRPRRATVALTGKVENHVFLRATHQVTGDINLTLGSYSNTDGSSTGNTAGISGGSGVAGADGSAIGGSAGWSRSGSESRSRSETQIWGWERLRIEIGQHYVFKADLNFTAEVADGESAKPRQIKLDDGTMLFTLPERDALRMYGRRELDLPLHQVADAAERFLNDDLTMDRRTAAAFVRRYESEKSGVTEGLAGTHTREQLATKMREVAGMGEAAAGTPEAELENTLDTADEVVEKSTEVSLPEHYNTMMGAALVEKTEFTNEAGSVLDVHGAVKSALEQAAPGRFEKDPILSESLYGDLAGKRWRGHLDDMLDPRGFVKEYPVRTSGTGPPEILRVRVRAVFSGPVVSDGSEESAISIIQGYDYEDISRSRTHSTSHSFNTGAAGNEAVGGNIGVSTDQSRTSSASSAEQSTMLQRMLHGKTTRVERQMHLLVEVERLPVAGGNTRGILRRNADRAVSDNRGGYGAELLSGRMTQLVPTAVLNGPPTPPMAKERQDHREVVLPASYFVEGTRPYLLGEPETDKLFNTIAERLAGRDMLSVNGVRMHRTELENQLSASVRSASFHRMASDEGHKMVRLPVPGHGSQVVDVRVTARVSDLQLVGNPIEKGQLGVVDRIQRTAKTSATGNQWVPASASGGSGFGALDVKGGVSVGEQASYTDSDTTGGRNELSRFEEGTLVTVRVRVDYDLSFERSKLTRGRDEKLKKSDSMSQVATGGAYLTMFEHQYLEMRERMETGSSLSEALEGLDPQLAGRHQYAFDHTENEAGQPEYHPYQPMLDALAEARKDETTVQVTIKQQDGQERTYQAKPDGTMRGLNDGGFGAAFATLHPRMAQLAEGRVDLQQLFNTTERTKHFSGAVSEALQQEGVPAAVLTELDHSLAARAAAGRSTGDGARRQVQTSTANQGMQIST</sequence>
<protein>
    <submittedName>
        <fullName evidence="2">Uncharacterized protein</fullName>
    </submittedName>
</protein>
<name>A0A7G6X8F1_9ACTN</name>
<reference evidence="2 3" key="2">
    <citation type="journal article" date="2020" name="Microbiol. Resour. Announc.">
        <title>Antarctic desert soil bacteria exhibit high novel natural product potential, evaluated through long-read genome sequencing and comparative genomics.</title>
        <authorList>
            <person name="Benaud N."/>
            <person name="Edwards R.J."/>
            <person name="Amos T.G."/>
            <person name="D'Agostino P.M."/>
            <person name="Gutierrez-Chavez C."/>
            <person name="Montgomery K."/>
            <person name="Nicetic I."/>
            <person name="Ferrari B.C."/>
        </authorList>
    </citation>
    <scope>NUCLEOTIDE SEQUENCE [LARGE SCALE GENOMIC DNA]</scope>
    <source>
        <strain evidence="2 3">SPB151</strain>
    </source>
</reference>
<accession>A0A7G6X8F1</accession>
<evidence type="ECO:0000313" key="3">
    <source>
        <dbReference type="Proteomes" id="UP000515563"/>
    </source>
</evidence>
<gene>
    <name evidence="2" type="ORF">F1D05_37220</name>
</gene>
<feature type="region of interest" description="Disordered" evidence="1">
    <location>
        <begin position="465"/>
        <end position="489"/>
    </location>
</feature>
<feature type="compositionally biased region" description="Basic and acidic residues" evidence="1">
    <location>
        <begin position="469"/>
        <end position="489"/>
    </location>
</feature>
<dbReference type="EMBL" id="CP043661">
    <property type="protein sequence ID" value="QNE22516.1"/>
    <property type="molecule type" value="Genomic_DNA"/>
</dbReference>
<keyword evidence="3" id="KW-1185">Reference proteome</keyword>
<dbReference type="RefSeq" id="WP_185444925.1">
    <property type="nucleotide sequence ID" value="NZ_CP043661.1"/>
</dbReference>
<feature type="compositionally biased region" description="Low complexity" evidence="1">
    <location>
        <begin position="1818"/>
        <end position="1832"/>
    </location>
</feature>
<organism evidence="2 3">
    <name type="scientific">Kribbella qitaiheensis</name>
    <dbReference type="NCBI Taxonomy" id="1544730"/>
    <lineage>
        <taxon>Bacteria</taxon>
        <taxon>Bacillati</taxon>
        <taxon>Actinomycetota</taxon>
        <taxon>Actinomycetes</taxon>
        <taxon>Propionibacteriales</taxon>
        <taxon>Kribbellaceae</taxon>
        <taxon>Kribbella</taxon>
    </lineage>
</organism>
<evidence type="ECO:0000313" key="2">
    <source>
        <dbReference type="EMBL" id="QNE22516.1"/>
    </source>
</evidence>
<feature type="region of interest" description="Disordered" evidence="1">
    <location>
        <begin position="1794"/>
        <end position="1832"/>
    </location>
</feature>
<evidence type="ECO:0000256" key="1">
    <source>
        <dbReference type="SAM" id="MobiDB-lite"/>
    </source>
</evidence>
<proteinExistence type="predicted"/>
<dbReference type="Proteomes" id="UP000515563">
    <property type="component" value="Chromosome"/>
</dbReference>
<feature type="compositionally biased region" description="Polar residues" evidence="1">
    <location>
        <begin position="2318"/>
        <end position="2332"/>
    </location>
</feature>